<feature type="binding site" evidence="4">
    <location>
        <begin position="149"/>
        <end position="150"/>
    </location>
    <ligand>
        <name>S-adenosyl-L-methionine</name>
        <dbReference type="ChEBI" id="CHEBI:59789"/>
    </ligand>
</feature>
<dbReference type="EC" id="2.1.1.170" evidence="4"/>
<comment type="subcellular location">
    <subcellularLocation>
        <location evidence="4">Cytoplasm</location>
    </subcellularLocation>
</comment>
<evidence type="ECO:0000313" key="6">
    <source>
        <dbReference type="Proteomes" id="UP000693996"/>
    </source>
</evidence>
<dbReference type="AlphaFoldDB" id="A0A916JUN0"/>
<dbReference type="RefSeq" id="WP_216797333.1">
    <property type="nucleotide sequence ID" value="NZ_OU343031.1"/>
</dbReference>
<dbReference type="InterPro" id="IPR003682">
    <property type="entry name" value="rRNA_ssu_MeTfrase_G"/>
</dbReference>
<keyword evidence="6" id="KW-1185">Reference proteome</keyword>
<organism evidence="5 6">
    <name type="scientific">Candidatus Vallotiella hemipterorum</name>
    <dbReference type="NCBI Taxonomy" id="1177213"/>
    <lineage>
        <taxon>Bacteria</taxon>
        <taxon>Pseudomonadati</taxon>
        <taxon>Pseudomonadota</taxon>
        <taxon>Betaproteobacteria</taxon>
        <taxon>Burkholderiales</taxon>
        <taxon>Burkholderiaceae</taxon>
        <taxon>Candidatus Vallotiella</taxon>
    </lineage>
</organism>
<evidence type="ECO:0000256" key="4">
    <source>
        <dbReference type="HAMAP-Rule" id="MF_00074"/>
    </source>
</evidence>
<dbReference type="HAMAP" id="MF_00074">
    <property type="entry name" value="16SrRNA_methyltr_G"/>
    <property type="match status" value="1"/>
</dbReference>
<dbReference type="Pfam" id="PF02527">
    <property type="entry name" value="GidB"/>
    <property type="match status" value="1"/>
</dbReference>
<dbReference type="CDD" id="cd02440">
    <property type="entry name" value="AdoMet_MTases"/>
    <property type="match status" value="1"/>
</dbReference>
<keyword evidence="4" id="KW-0698">rRNA processing</keyword>
<comment type="caution">
    <text evidence="4">Lacks conserved residue(s) required for the propagation of feature annotation.</text>
</comment>
<dbReference type="PIRSF" id="PIRSF003078">
    <property type="entry name" value="GidB"/>
    <property type="match status" value="1"/>
</dbReference>
<reference evidence="5" key="1">
    <citation type="submission" date="2021-06" db="EMBL/GenBank/DDBJ databases">
        <authorList>
            <person name="Szabo G."/>
        </authorList>
    </citation>
    <scope>NUCLEOTIDE SEQUENCE</scope>
    <source>
        <strain evidence="5">MYVALT</strain>
    </source>
</reference>
<feature type="binding site" evidence="4">
    <location>
        <position position="103"/>
    </location>
    <ligand>
        <name>S-adenosyl-L-methionine</name>
        <dbReference type="ChEBI" id="CHEBI:59789"/>
    </ligand>
</feature>
<sequence>MIYTRDSRVQGAHKDFSTQRIELKKLLWDGAAKLGVLLSAEQISGLLDYIALLSKWNVVYNLTAICNPRQMVIRHLLDSLAIVPYIAARSPASLLDVGSGNGLPGIVIAFAMPCCTVVNNDIVQKKTAFQQQAKGFLRLSNLSIVTGRVEQLHIGTNILPQFDAIVSRAFSELANFVALTRHLLAPGGVLWAMKGVYPDKEITKLPDDVIVRQVIRLTVPSLDAERHILEIAIKPECIGY</sequence>
<dbReference type="PANTHER" id="PTHR31760:SF0">
    <property type="entry name" value="S-ADENOSYL-L-METHIONINE-DEPENDENT METHYLTRANSFERASES SUPERFAMILY PROTEIN"/>
    <property type="match status" value="1"/>
</dbReference>
<comment type="similarity">
    <text evidence="4">Belongs to the methyltransferase superfamily. RNA methyltransferase RsmG family.</text>
</comment>
<dbReference type="GO" id="GO:0070043">
    <property type="term" value="F:rRNA (guanine-N7-)-methyltransferase activity"/>
    <property type="evidence" value="ECO:0007669"/>
    <property type="project" value="UniProtKB-UniRule"/>
</dbReference>
<dbReference type="GO" id="GO:0005829">
    <property type="term" value="C:cytosol"/>
    <property type="evidence" value="ECO:0007669"/>
    <property type="project" value="TreeGrafter"/>
</dbReference>
<dbReference type="NCBIfam" id="TIGR00138">
    <property type="entry name" value="rsmG_gidB"/>
    <property type="match status" value="1"/>
</dbReference>
<comment type="catalytic activity">
    <reaction evidence="4">
        <text>guanosine(527) in 16S rRNA + S-adenosyl-L-methionine = N(7)-methylguanosine(527) in 16S rRNA + S-adenosyl-L-homocysteine</text>
        <dbReference type="Rhea" id="RHEA:42732"/>
        <dbReference type="Rhea" id="RHEA-COMP:10209"/>
        <dbReference type="Rhea" id="RHEA-COMP:10210"/>
        <dbReference type="ChEBI" id="CHEBI:57856"/>
        <dbReference type="ChEBI" id="CHEBI:59789"/>
        <dbReference type="ChEBI" id="CHEBI:74269"/>
        <dbReference type="ChEBI" id="CHEBI:74480"/>
        <dbReference type="EC" id="2.1.1.170"/>
    </reaction>
</comment>
<keyword evidence="2 4" id="KW-0808">Transferase</keyword>
<comment type="function">
    <text evidence="4">Specifically methylates the N7 position of guanine in position 527 of 16S rRNA.</text>
</comment>
<proteinExistence type="inferred from homology"/>
<keyword evidence="4" id="KW-0963">Cytoplasm</keyword>
<dbReference type="EMBL" id="OU343031">
    <property type="protein sequence ID" value="CAG7604081.1"/>
    <property type="molecule type" value="Genomic_DNA"/>
</dbReference>
<protein>
    <recommendedName>
        <fullName evidence="4">Ribosomal RNA small subunit methyltransferase G</fullName>
        <ecNumber evidence="4">2.1.1.170</ecNumber>
    </recommendedName>
    <alternativeName>
        <fullName evidence="4">16S rRNA 7-methylguanosine methyltransferase</fullName>
        <shortName evidence="4">16S rRNA m7G methyltransferase</shortName>
    </alternativeName>
</protein>
<feature type="binding site" evidence="4">
    <location>
        <position position="168"/>
    </location>
    <ligand>
        <name>S-adenosyl-L-methionine</name>
        <dbReference type="ChEBI" id="CHEBI:59789"/>
    </ligand>
</feature>
<feature type="binding site" evidence="4">
    <location>
        <position position="98"/>
    </location>
    <ligand>
        <name>S-adenosyl-L-methionine</name>
        <dbReference type="ChEBI" id="CHEBI:59789"/>
    </ligand>
</feature>
<accession>A0A916JUN0</accession>
<dbReference type="KEGG" id="vtr:MYVALT_G_00180"/>
<gene>
    <name evidence="4 5" type="primary">rsmG</name>
    <name evidence="5" type="ORF">MYVALT_G_00180</name>
</gene>
<evidence type="ECO:0000313" key="5">
    <source>
        <dbReference type="EMBL" id="CAG7604081.1"/>
    </source>
</evidence>
<keyword evidence="3 4" id="KW-0949">S-adenosyl-L-methionine</keyword>
<keyword evidence="1 4" id="KW-0489">Methyltransferase</keyword>
<name>A0A916JUN0_9BURK</name>
<dbReference type="PANTHER" id="PTHR31760">
    <property type="entry name" value="S-ADENOSYL-L-METHIONINE-DEPENDENT METHYLTRANSFERASES SUPERFAMILY PROTEIN"/>
    <property type="match status" value="1"/>
</dbReference>
<dbReference type="Proteomes" id="UP000693996">
    <property type="component" value="Chromosome"/>
</dbReference>
<evidence type="ECO:0000256" key="3">
    <source>
        <dbReference type="ARBA" id="ARBA00022691"/>
    </source>
</evidence>
<evidence type="ECO:0000256" key="2">
    <source>
        <dbReference type="ARBA" id="ARBA00022679"/>
    </source>
</evidence>
<evidence type="ECO:0000256" key="1">
    <source>
        <dbReference type="ARBA" id="ARBA00022603"/>
    </source>
</evidence>